<evidence type="ECO:0000313" key="1">
    <source>
        <dbReference type="EMBL" id="BAY96508.1"/>
    </source>
</evidence>
<dbReference type="Proteomes" id="UP000218785">
    <property type="component" value="Chromosome"/>
</dbReference>
<dbReference type="KEGG" id="ttq:NIES37_04410"/>
<keyword evidence="2" id="KW-1185">Reference proteome</keyword>
<evidence type="ECO:0000313" key="2">
    <source>
        <dbReference type="Proteomes" id="UP000218785"/>
    </source>
</evidence>
<dbReference type="AlphaFoldDB" id="A0A1Z4MSQ2"/>
<protein>
    <submittedName>
        <fullName evidence="1">Uncharacterized protein</fullName>
    </submittedName>
</protein>
<sequence>MLKEKALSILLLNRLPSISLGLGKTLVTGILLTTAISTHPAAAADKLLADNTSSEFSSADTALEDTTAFKSAIQQDIDWRKVTIEDSSPTVEFSSSQSLQASSASSHIIAKSNADLRAKDLLSQKTETAFNHKKPTQIAQTDSSGVVGDTLGEANRLRQELLVEPLVEIPRARLGGAPASSAGTPTAYGASWGQAFIGGGIYIPLDQGKTDGSLALGFGLGDAVKSVGLEVDLNIISVGGQNPNFSDFGESGGIGFKLHKYFADGTAVAIGWSNPISWGDADKAKDTIYGVVTKAFYLQPNNENNQMPLTVSLGLGSGDFRSLGSFRNSKDNPPNIFGSVGLRVIPQASLVGSWTGNALNMGASFAPFPNTPIVINTIFTDLTGSFSNGLGFSLSAGYSIQF</sequence>
<reference evidence="1 2" key="1">
    <citation type="submission" date="2017-06" db="EMBL/GenBank/DDBJ databases">
        <title>Genome sequencing of cyanobaciteial culture collection at National Institute for Environmental Studies (NIES).</title>
        <authorList>
            <person name="Hirose Y."/>
            <person name="Shimura Y."/>
            <person name="Fujisawa T."/>
            <person name="Nakamura Y."/>
            <person name="Kawachi M."/>
        </authorList>
    </citation>
    <scope>NUCLEOTIDE SEQUENCE [LARGE SCALE GENOMIC DNA]</scope>
    <source>
        <strain evidence="1 2">NIES-37</strain>
    </source>
</reference>
<name>A0A1Z4MSQ2_9CYAN</name>
<organism evidence="1 2">
    <name type="scientific">Tolypothrix tenuis PCC 7101</name>
    <dbReference type="NCBI Taxonomy" id="231146"/>
    <lineage>
        <taxon>Bacteria</taxon>
        <taxon>Bacillati</taxon>
        <taxon>Cyanobacteriota</taxon>
        <taxon>Cyanophyceae</taxon>
        <taxon>Nostocales</taxon>
        <taxon>Tolypothrichaceae</taxon>
        <taxon>Tolypothrix</taxon>
    </lineage>
</organism>
<proteinExistence type="predicted"/>
<gene>
    <name evidence="1" type="ORF">NIES37_04410</name>
</gene>
<dbReference type="RefSeq" id="WP_096573723.1">
    <property type="nucleotide sequence ID" value="NZ_CAWNJS010000001.1"/>
</dbReference>
<dbReference type="EMBL" id="AP018248">
    <property type="protein sequence ID" value="BAY96508.1"/>
    <property type="molecule type" value="Genomic_DNA"/>
</dbReference>
<accession>A0A1Z4MSQ2</accession>